<dbReference type="PANTHER" id="PTHR30136:SF24">
    <property type="entry name" value="HTH-TYPE TRANSCRIPTIONAL REPRESSOR ALLR"/>
    <property type="match status" value="1"/>
</dbReference>
<dbReference type="SMART" id="SM00346">
    <property type="entry name" value="HTH_ICLR"/>
    <property type="match status" value="1"/>
</dbReference>
<evidence type="ECO:0000259" key="4">
    <source>
        <dbReference type="PROSITE" id="PS51077"/>
    </source>
</evidence>
<keyword evidence="1" id="KW-0805">Transcription regulation</keyword>
<proteinExistence type="predicted"/>
<reference evidence="6" key="1">
    <citation type="journal article" date="2021" name="Environ. Microbiol.">
        <title>Cryptic niche differentiation of novel sediment ecotypes of Rugeria pomeroyi correlates with nitrate respiration.</title>
        <authorList>
            <person name="Lin X."/>
            <person name="McNichol J."/>
            <person name="Chu X."/>
            <person name="Qian Y."/>
            <person name="Luo H."/>
        </authorList>
    </citation>
    <scope>NUCLEOTIDE SEQUENCE</scope>
    <source>
        <strain evidence="6">SZCCDBB064</strain>
    </source>
</reference>
<dbReference type="Pfam" id="PF01614">
    <property type="entry name" value="IclR_C"/>
    <property type="match status" value="1"/>
</dbReference>
<evidence type="ECO:0000256" key="1">
    <source>
        <dbReference type="ARBA" id="ARBA00023015"/>
    </source>
</evidence>
<dbReference type="InterPro" id="IPR036390">
    <property type="entry name" value="WH_DNA-bd_sf"/>
</dbReference>
<gene>
    <name evidence="6" type="ORF">KBY27_07155</name>
</gene>
<evidence type="ECO:0000256" key="3">
    <source>
        <dbReference type="ARBA" id="ARBA00023163"/>
    </source>
</evidence>
<dbReference type="AlphaFoldDB" id="A0A9Q3WJJ7"/>
<dbReference type="GO" id="GO:0003677">
    <property type="term" value="F:DNA binding"/>
    <property type="evidence" value="ECO:0007669"/>
    <property type="project" value="UniProtKB-KW"/>
</dbReference>
<feature type="domain" description="IclR-ED" evidence="5">
    <location>
        <begin position="64"/>
        <end position="246"/>
    </location>
</feature>
<dbReference type="EMBL" id="JAGQAF010000004">
    <property type="protein sequence ID" value="MCE8537231.1"/>
    <property type="molecule type" value="Genomic_DNA"/>
</dbReference>
<comment type="caution">
    <text evidence="6">The sequence shown here is derived from an EMBL/GenBank/DDBJ whole genome shotgun (WGS) entry which is preliminary data.</text>
</comment>
<protein>
    <submittedName>
        <fullName evidence="6">IclR family transcriptional regulator</fullName>
    </submittedName>
</protein>
<dbReference type="Proteomes" id="UP000813672">
    <property type="component" value="Unassembled WGS sequence"/>
</dbReference>
<dbReference type="SUPFAM" id="SSF46785">
    <property type="entry name" value="Winged helix' DNA-binding domain"/>
    <property type="match status" value="1"/>
</dbReference>
<keyword evidence="3" id="KW-0804">Transcription</keyword>
<dbReference type="PROSITE" id="PS51078">
    <property type="entry name" value="ICLR_ED"/>
    <property type="match status" value="1"/>
</dbReference>
<dbReference type="InterPro" id="IPR029016">
    <property type="entry name" value="GAF-like_dom_sf"/>
</dbReference>
<accession>A0A9Q3WJJ7</accession>
<evidence type="ECO:0000259" key="5">
    <source>
        <dbReference type="PROSITE" id="PS51078"/>
    </source>
</evidence>
<name>A0A9Q3WJJ7_9RHOB</name>
<dbReference type="Gene3D" id="3.30.450.40">
    <property type="match status" value="1"/>
</dbReference>
<dbReference type="GO" id="GO:0003700">
    <property type="term" value="F:DNA-binding transcription factor activity"/>
    <property type="evidence" value="ECO:0007669"/>
    <property type="project" value="TreeGrafter"/>
</dbReference>
<dbReference type="InterPro" id="IPR036388">
    <property type="entry name" value="WH-like_DNA-bd_sf"/>
</dbReference>
<dbReference type="RefSeq" id="WP_234219118.1">
    <property type="nucleotide sequence ID" value="NZ_JAGQAF010000004.1"/>
</dbReference>
<sequence length="247" mass="26669">MKTVDKAMSLLDQFSAEHLEIGLTELSQMAGLDKAATRRLLLALAKHGFIEQVAETRKYRLGHGFLRLARLREDTVPMERAAQEVADWLALEVNDTAHVAIPGATGMTTVGYRLPNKGNCINIIRSQVLLYHATASGIAFLAFASEATRKHVLGLKRKKESDFTLTSKPELMAKLEQTRADGYSQSRNALEVGVASVGMAFFTGGADPAGTVAIAVPDANMDDARLAELLPPLREAIARIELALTGG</sequence>
<evidence type="ECO:0000313" key="7">
    <source>
        <dbReference type="Proteomes" id="UP000813672"/>
    </source>
</evidence>
<dbReference type="PANTHER" id="PTHR30136">
    <property type="entry name" value="HELIX-TURN-HELIX TRANSCRIPTIONAL REGULATOR, ICLR FAMILY"/>
    <property type="match status" value="1"/>
</dbReference>
<dbReference type="Pfam" id="PF09339">
    <property type="entry name" value="HTH_IclR"/>
    <property type="match status" value="1"/>
</dbReference>
<dbReference type="Gene3D" id="1.10.10.10">
    <property type="entry name" value="Winged helix-like DNA-binding domain superfamily/Winged helix DNA-binding domain"/>
    <property type="match status" value="1"/>
</dbReference>
<dbReference type="SUPFAM" id="SSF55781">
    <property type="entry name" value="GAF domain-like"/>
    <property type="match status" value="1"/>
</dbReference>
<dbReference type="InterPro" id="IPR014757">
    <property type="entry name" value="Tscrpt_reg_IclR_C"/>
</dbReference>
<dbReference type="InterPro" id="IPR050707">
    <property type="entry name" value="HTH_MetabolicPath_Reg"/>
</dbReference>
<dbReference type="InterPro" id="IPR005471">
    <property type="entry name" value="Tscrpt_reg_IclR_N"/>
</dbReference>
<dbReference type="PROSITE" id="PS51077">
    <property type="entry name" value="HTH_ICLR"/>
    <property type="match status" value="1"/>
</dbReference>
<evidence type="ECO:0000256" key="2">
    <source>
        <dbReference type="ARBA" id="ARBA00023125"/>
    </source>
</evidence>
<organism evidence="6 7">
    <name type="scientific">Ruegeria pomeroyi</name>
    <dbReference type="NCBI Taxonomy" id="89184"/>
    <lineage>
        <taxon>Bacteria</taxon>
        <taxon>Pseudomonadati</taxon>
        <taxon>Pseudomonadota</taxon>
        <taxon>Alphaproteobacteria</taxon>
        <taxon>Rhodobacterales</taxon>
        <taxon>Roseobacteraceae</taxon>
        <taxon>Ruegeria</taxon>
    </lineage>
</organism>
<evidence type="ECO:0000313" key="6">
    <source>
        <dbReference type="EMBL" id="MCE8537231.1"/>
    </source>
</evidence>
<feature type="domain" description="HTH iclR-type" evidence="4">
    <location>
        <begin position="1"/>
        <end position="63"/>
    </location>
</feature>
<keyword evidence="2" id="KW-0238">DNA-binding</keyword>
<dbReference type="GO" id="GO:0045892">
    <property type="term" value="P:negative regulation of DNA-templated transcription"/>
    <property type="evidence" value="ECO:0007669"/>
    <property type="project" value="TreeGrafter"/>
</dbReference>